<feature type="region of interest" description="Disordered" evidence="1">
    <location>
        <begin position="243"/>
        <end position="342"/>
    </location>
</feature>
<dbReference type="OrthoDB" id="4173865at2759"/>
<evidence type="ECO:0000313" key="3">
    <source>
        <dbReference type="EMBL" id="EGE08985.1"/>
    </source>
</evidence>
<dbReference type="HOGENOM" id="CLU_814293_0_0_1"/>
<keyword evidence="2" id="KW-1133">Transmembrane helix</keyword>
<proteinExistence type="predicted"/>
<keyword evidence="2" id="KW-0472">Membrane</keyword>
<keyword evidence="4" id="KW-1185">Reference proteome</keyword>
<sequence>MDPGTNEVDRQLLRTWLASDAVSGYCRSAFKGQDDARRKKQICQHQFAVIFFAPRGGSAPTREPRAHDGRVSWFSKNRLWIICIVALVLSRVGSSVLRKPALVLYRESNGWLISYLILEALGWTGLAFQLMMLLFPQHNSHRLLYAVYVFSIIAAISECAALIHVASFEADRTYQQASLVFKCLSEGGVHVLNLCLLAMRKTPDAYPTVSLRQWCQVPSDYRAWALDALHGHQISFLNGKVREAQPSGEASGAQPSSEARGAQPSGEVSGAQPSGEAPETQPSSEAPRPAPRADEEPQAPQKVHRSSRGRVLSPIQPRSALYSQSASTSQAPSRTNTPARMA</sequence>
<feature type="transmembrane region" description="Helical" evidence="2">
    <location>
        <begin position="143"/>
        <end position="166"/>
    </location>
</feature>
<keyword evidence="2" id="KW-0812">Transmembrane</keyword>
<dbReference type="EMBL" id="DS995791">
    <property type="protein sequence ID" value="EGE08985.1"/>
    <property type="molecule type" value="Genomic_DNA"/>
</dbReference>
<feature type="compositionally biased region" description="Polar residues" evidence="1">
    <location>
        <begin position="321"/>
        <end position="342"/>
    </location>
</feature>
<evidence type="ECO:0000313" key="4">
    <source>
        <dbReference type="Proteomes" id="UP000009169"/>
    </source>
</evidence>
<protein>
    <submittedName>
        <fullName evidence="3">Uncharacterized protein</fullName>
    </submittedName>
</protein>
<dbReference type="Proteomes" id="UP000009169">
    <property type="component" value="Unassembled WGS sequence"/>
</dbReference>
<feature type="transmembrane region" description="Helical" evidence="2">
    <location>
        <begin position="112"/>
        <end position="136"/>
    </location>
</feature>
<organism evidence="3 4">
    <name type="scientific">Trichophyton equinum (strain ATCC MYA-4606 / CBS 127.97)</name>
    <name type="common">Horse ringworm fungus</name>
    <dbReference type="NCBI Taxonomy" id="559882"/>
    <lineage>
        <taxon>Eukaryota</taxon>
        <taxon>Fungi</taxon>
        <taxon>Dikarya</taxon>
        <taxon>Ascomycota</taxon>
        <taxon>Pezizomycotina</taxon>
        <taxon>Eurotiomycetes</taxon>
        <taxon>Eurotiomycetidae</taxon>
        <taxon>Onygenales</taxon>
        <taxon>Arthrodermataceae</taxon>
        <taxon>Trichophyton</taxon>
    </lineage>
</organism>
<evidence type="ECO:0000256" key="2">
    <source>
        <dbReference type="SAM" id="Phobius"/>
    </source>
</evidence>
<name>F2Q4B7_TRIEC</name>
<gene>
    <name evidence="3" type="ORF">TEQG_07980</name>
</gene>
<accession>F2Q4B7</accession>
<dbReference type="VEuPathDB" id="FungiDB:TEQG_07980"/>
<reference evidence="4" key="1">
    <citation type="journal article" date="2012" name="MBio">
        <title>Comparative genome analysis of Trichophyton rubrum and related dermatophytes reveals candidate genes involved in infection.</title>
        <authorList>
            <person name="Martinez D.A."/>
            <person name="Oliver B.G."/>
            <person name="Graeser Y."/>
            <person name="Goldberg J.M."/>
            <person name="Li W."/>
            <person name="Martinez-Rossi N.M."/>
            <person name="Monod M."/>
            <person name="Shelest E."/>
            <person name="Barton R.C."/>
            <person name="Birch E."/>
            <person name="Brakhage A.A."/>
            <person name="Chen Z."/>
            <person name="Gurr S.J."/>
            <person name="Heiman D."/>
            <person name="Heitman J."/>
            <person name="Kosti I."/>
            <person name="Rossi A."/>
            <person name="Saif S."/>
            <person name="Samalova M."/>
            <person name="Saunders C.W."/>
            <person name="Shea T."/>
            <person name="Summerbell R.C."/>
            <person name="Xu J."/>
            <person name="Young S."/>
            <person name="Zeng Q."/>
            <person name="Birren B.W."/>
            <person name="Cuomo C.A."/>
            <person name="White T.C."/>
        </authorList>
    </citation>
    <scope>NUCLEOTIDE SEQUENCE [LARGE SCALE GENOMIC DNA]</scope>
    <source>
        <strain evidence="4">ATCC MYA-4606 / CBS 127.97</strain>
    </source>
</reference>
<dbReference type="AlphaFoldDB" id="F2Q4B7"/>
<evidence type="ECO:0000256" key="1">
    <source>
        <dbReference type="SAM" id="MobiDB-lite"/>
    </source>
</evidence>